<reference evidence="1 2" key="1">
    <citation type="journal article" date="2017" name="Nat. Microbiol.">
        <title>Natural product diversity associated with the nematode symbionts Photorhabdus and Xenorhabdus.</title>
        <authorList>
            <person name="Tobias N.J."/>
            <person name="Wolff H."/>
            <person name="Djahanschiri B."/>
            <person name="Grundmann F."/>
            <person name="Kronenwerth M."/>
            <person name="Shi Y.M."/>
            <person name="Simonyi S."/>
            <person name="Grun P."/>
            <person name="Shapiro-Ilan D."/>
            <person name="Pidot S.J."/>
            <person name="Stinear T.P."/>
            <person name="Ebersberger I."/>
            <person name="Bode H.B."/>
        </authorList>
    </citation>
    <scope>NUCLEOTIDE SEQUENCE [LARGE SCALE GENOMIC DNA]</scope>
    <source>
        <strain evidence="1 2">DSM 17904</strain>
    </source>
</reference>
<name>A0A2D0KTN2_9GAMM</name>
<organism evidence="1 2">
    <name type="scientific">Xenorhabdus stockiae</name>
    <dbReference type="NCBI Taxonomy" id="351614"/>
    <lineage>
        <taxon>Bacteria</taxon>
        <taxon>Pseudomonadati</taxon>
        <taxon>Pseudomonadota</taxon>
        <taxon>Gammaproteobacteria</taxon>
        <taxon>Enterobacterales</taxon>
        <taxon>Morganellaceae</taxon>
        <taxon>Xenorhabdus</taxon>
    </lineage>
</organism>
<evidence type="ECO:0000313" key="2">
    <source>
        <dbReference type="Proteomes" id="UP000222366"/>
    </source>
</evidence>
<keyword evidence="2" id="KW-1185">Reference proteome</keyword>
<protein>
    <submittedName>
        <fullName evidence="1">Uncharacterized protein</fullName>
    </submittedName>
</protein>
<evidence type="ECO:0000313" key="1">
    <source>
        <dbReference type="EMBL" id="PHM66816.1"/>
    </source>
</evidence>
<proteinExistence type="predicted"/>
<dbReference type="AlphaFoldDB" id="A0A2D0KTN2"/>
<gene>
    <name evidence="1" type="ORF">Xsto_00835</name>
</gene>
<dbReference type="Proteomes" id="UP000222366">
    <property type="component" value="Unassembled WGS sequence"/>
</dbReference>
<dbReference type="EMBL" id="NJAJ01000006">
    <property type="protein sequence ID" value="PHM66816.1"/>
    <property type="molecule type" value="Genomic_DNA"/>
</dbReference>
<accession>A0A2D0KTN2</accession>
<sequence length="58" mass="6737">MNASDKDGKPFTQTSTLTAQKTFKSVYTAYFAYVYRTLPLQYGTLRYLKINIIYTINL</sequence>
<comment type="caution">
    <text evidence="1">The sequence shown here is derived from an EMBL/GenBank/DDBJ whole genome shotgun (WGS) entry which is preliminary data.</text>
</comment>